<feature type="coiled-coil region" evidence="1">
    <location>
        <begin position="25"/>
        <end position="104"/>
    </location>
</feature>
<keyword evidence="3" id="KW-1185">Reference proteome</keyword>
<dbReference type="Proteomes" id="UP001642464">
    <property type="component" value="Unassembled WGS sequence"/>
</dbReference>
<accession>A0ABP0NZH5</accession>
<organism evidence="2 3">
    <name type="scientific">Durusdinium trenchii</name>
    <dbReference type="NCBI Taxonomy" id="1381693"/>
    <lineage>
        <taxon>Eukaryota</taxon>
        <taxon>Sar</taxon>
        <taxon>Alveolata</taxon>
        <taxon>Dinophyceae</taxon>
        <taxon>Suessiales</taxon>
        <taxon>Symbiodiniaceae</taxon>
        <taxon>Durusdinium</taxon>
    </lineage>
</organism>
<reference evidence="2 3" key="1">
    <citation type="submission" date="2024-02" db="EMBL/GenBank/DDBJ databases">
        <authorList>
            <person name="Chen Y."/>
            <person name="Shah S."/>
            <person name="Dougan E. K."/>
            <person name="Thang M."/>
            <person name="Chan C."/>
        </authorList>
    </citation>
    <scope>NUCLEOTIDE SEQUENCE [LARGE SCALE GENOMIC DNA]</scope>
</reference>
<proteinExistence type="predicted"/>
<dbReference type="EMBL" id="CAXAMM010031335">
    <property type="protein sequence ID" value="CAK9067944.1"/>
    <property type="molecule type" value="Genomic_DNA"/>
</dbReference>
<evidence type="ECO:0000313" key="2">
    <source>
        <dbReference type="EMBL" id="CAK9067944.1"/>
    </source>
</evidence>
<protein>
    <submittedName>
        <fullName evidence="2">Uncharacterized protein</fullName>
    </submittedName>
</protein>
<comment type="caution">
    <text evidence="2">The sequence shown here is derived from an EMBL/GenBank/DDBJ whole genome shotgun (WGS) entry which is preliminary data.</text>
</comment>
<evidence type="ECO:0000256" key="1">
    <source>
        <dbReference type="SAM" id="Coils"/>
    </source>
</evidence>
<gene>
    <name evidence="2" type="ORF">SCF082_LOCUS34312</name>
</gene>
<keyword evidence="1" id="KW-0175">Coiled coil</keyword>
<sequence>MSHEPEEEEEEKSPEEVQLEAEIRAIELDISLMDLRRELEAQEELLERWEEGIRKLKEEKEEAERYHLNTDQDRADERALKAEFRQAQQSVALLRERVQRLEALRAQA</sequence>
<evidence type="ECO:0000313" key="3">
    <source>
        <dbReference type="Proteomes" id="UP001642464"/>
    </source>
</evidence>
<name>A0ABP0NZH5_9DINO</name>